<gene>
    <name evidence="1" type="ORF">SOASR030_30170</name>
</gene>
<sequence length="194" mass="23108">MDVCLIDLKDLCGMAVRDIQDIHLREYTDWAEQQVIKGNASKNVLILASLGLDPELDWYDVSRYFYAYLREVGVSIPERDEADYYYVRRAFKKIAFANSDEELWFEVAKYFSGWYLECDSSSINKVVWHWNRVYDDFAYIDDDPYFLDMRYGNIPKEKHADYVRALAVRFYRLFNSEHFILFLKKSGQLVALSY</sequence>
<protein>
    <submittedName>
        <fullName evidence="1">Uncharacterized protein</fullName>
    </submittedName>
</protein>
<reference evidence="1" key="1">
    <citation type="submission" date="2022-06" db="EMBL/GenBank/DDBJ databases">
        <title>Draft genome sequences of Leminorella grimontii str. JCM5902.</title>
        <authorList>
            <person name="Wakabayashi Y."/>
            <person name="Kojima K."/>
        </authorList>
    </citation>
    <scope>NUCLEOTIDE SEQUENCE</scope>
    <source>
        <strain evidence="1">JCM 5902</strain>
    </source>
</reference>
<dbReference type="Proteomes" id="UP001058124">
    <property type="component" value="Unassembled WGS sequence"/>
</dbReference>
<comment type="caution">
    <text evidence="1">The sequence shown here is derived from an EMBL/GenBank/DDBJ whole genome shotgun (WGS) entry which is preliminary data.</text>
</comment>
<keyword evidence="2" id="KW-1185">Reference proteome</keyword>
<proteinExistence type="predicted"/>
<evidence type="ECO:0000313" key="2">
    <source>
        <dbReference type="Proteomes" id="UP001058124"/>
    </source>
</evidence>
<organism evidence="1 2">
    <name type="scientific">Leminorella grimontii</name>
    <dbReference type="NCBI Taxonomy" id="82981"/>
    <lineage>
        <taxon>Bacteria</taxon>
        <taxon>Pseudomonadati</taxon>
        <taxon>Pseudomonadota</taxon>
        <taxon>Gammaproteobacteria</taxon>
        <taxon>Enterobacterales</taxon>
        <taxon>Budviciaceae</taxon>
        <taxon>Leminorella</taxon>
    </lineage>
</organism>
<accession>A0AAV5N4K1</accession>
<dbReference type="AlphaFoldDB" id="A0AAV5N4K1"/>
<evidence type="ECO:0000313" key="1">
    <source>
        <dbReference type="EMBL" id="GKX56905.1"/>
    </source>
</evidence>
<name>A0AAV5N4K1_9GAMM</name>
<dbReference type="EMBL" id="BRLH01000009">
    <property type="protein sequence ID" value="GKX56905.1"/>
    <property type="molecule type" value="Genomic_DNA"/>
</dbReference>